<dbReference type="UniPathway" id="UPA00665"/>
<comment type="catalytic activity">
    <reaction evidence="9">
        <text>Release of signal peptides from bacterial membrane prolipoproteins. Hydrolyzes -Xaa-Yaa-Zaa-|-(S,diacylglyceryl)Cys-, in which Xaa is hydrophobic (preferably Leu), and Yaa (Ala or Ser) and Zaa (Gly or Ala) have small, neutral side chains.</text>
        <dbReference type="EC" id="3.4.23.36"/>
    </reaction>
</comment>
<keyword evidence="4 9" id="KW-0812">Transmembrane</keyword>
<evidence type="ECO:0000313" key="12">
    <source>
        <dbReference type="Proteomes" id="UP000217838"/>
    </source>
</evidence>
<keyword evidence="5 9" id="KW-0064">Aspartyl protease</keyword>
<keyword evidence="2 9" id="KW-1003">Cell membrane</keyword>
<gene>
    <name evidence="9 11" type="primary">lspA</name>
    <name evidence="11" type="ORF">COB11_04425</name>
</gene>
<evidence type="ECO:0000256" key="4">
    <source>
        <dbReference type="ARBA" id="ARBA00022692"/>
    </source>
</evidence>
<keyword evidence="8 9" id="KW-0472">Membrane</keyword>
<accession>A0A2A4YHE9</accession>
<feature type="active site" evidence="9">
    <location>
        <position position="140"/>
    </location>
</feature>
<comment type="caution">
    <text evidence="11">The sequence shown here is derived from an EMBL/GenBank/DDBJ whole genome shotgun (WGS) entry which is preliminary data.</text>
</comment>
<dbReference type="HAMAP" id="MF_00161">
    <property type="entry name" value="LspA"/>
    <property type="match status" value="1"/>
</dbReference>
<dbReference type="GO" id="GO:0004190">
    <property type="term" value="F:aspartic-type endopeptidase activity"/>
    <property type="evidence" value="ECO:0007669"/>
    <property type="project" value="UniProtKB-UniRule"/>
</dbReference>
<dbReference type="EC" id="3.4.23.36" evidence="9"/>
<dbReference type="NCBIfam" id="TIGR00077">
    <property type="entry name" value="lspA"/>
    <property type="match status" value="1"/>
</dbReference>
<dbReference type="GO" id="GO:0005886">
    <property type="term" value="C:plasma membrane"/>
    <property type="evidence" value="ECO:0007669"/>
    <property type="project" value="UniProtKB-SubCell"/>
</dbReference>
<comment type="similarity">
    <text evidence="1 9 10">Belongs to the peptidase A8 family.</text>
</comment>
<comment type="pathway">
    <text evidence="9">Protein modification; lipoprotein biosynthesis (signal peptide cleavage).</text>
</comment>
<reference evidence="12" key="1">
    <citation type="submission" date="2017-08" db="EMBL/GenBank/DDBJ databases">
        <title>A dynamic microbial community with high functional redundancy inhabits the cold, oxic subseafloor aquifer.</title>
        <authorList>
            <person name="Tully B.J."/>
            <person name="Wheat C.G."/>
            <person name="Glazer B.T."/>
            <person name="Huber J.A."/>
        </authorList>
    </citation>
    <scope>NUCLEOTIDE SEQUENCE [LARGE SCALE GENOMIC DNA]</scope>
</reference>
<dbReference type="InterPro" id="IPR001872">
    <property type="entry name" value="Peptidase_A8"/>
</dbReference>
<feature type="transmembrane region" description="Helical" evidence="9">
    <location>
        <begin position="71"/>
        <end position="89"/>
    </location>
</feature>
<feature type="transmembrane region" description="Helical" evidence="9">
    <location>
        <begin position="101"/>
        <end position="120"/>
    </location>
</feature>
<evidence type="ECO:0000256" key="1">
    <source>
        <dbReference type="ARBA" id="ARBA00006139"/>
    </source>
</evidence>
<dbReference type="PRINTS" id="PR00781">
    <property type="entry name" value="LIPOSIGPTASE"/>
</dbReference>
<dbReference type="PANTHER" id="PTHR33695">
    <property type="entry name" value="LIPOPROTEIN SIGNAL PEPTIDASE"/>
    <property type="match status" value="1"/>
</dbReference>
<evidence type="ECO:0000256" key="8">
    <source>
        <dbReference type="ARBA" id="ARBA00023136"/>
    </source>
</evidence>
<sequence>MEQKRKLKFLFLVLFILSLDFLTKYLTHHNIAFYPYGSIPVFENFLGINFSISHVTNRGGPWGMISSHHDVLVILRIFAIVCLSIYLFFFNDIAFRRGPLCMIIAGALGNVIDSFIYGHVIDMIHFIFWGYSFPVFNVADASIFLGVAALLLNGVYVKLVSKKDTESSHQDIL</sequence>
<feature type="transmembrane region" description="Helical" evidence="9">
    <location>
        <begin position="7"/>
        <end position="26"/>
    </location>
</feature>
<dbReference type="Proteomes" id="UP000217838">
    <property type="component" value="Unassembled WGS sequence"/>
</dbReference>
<feature type="active site" evidence="9">
    <location>
        <position position="122"/>
    </location>
</feature>
<feature type="transmembrane region" description="Helical" evidence="9">
    <location>
        <begin position="126"/>
        <end position="152"/>
    </location>
</feature>
<dbReference type="Pfam" id="PF01252">
    <property type="entry name" value="Peptidase_A8"/>
    <property type="match status" value="1"/>
</dbReference>
<name>A0A2A4YHE9_UNCAE</name>
<dbReference type="PANTHER" id="PTHR33695:SF1">
    <property type="entry name" value="LIPOPROTEIN SIGNAL PEPTIDASE"/>
    <property type="match status" value="1"/>
</dbReference>
<evidence type="ECO:0000256" key="6">
    <source>
        <dbReference type="ARBA" id="ARBA00022801"/>
    </source>
</evidence>
<keyword evidence="7 9" id="KW-1133">Transmembrane helix</keyword>
<dbReference type="AlphaFoldDB" id="A0A2A4YHE9"/>
<keyword evidence="3 9" id="KW-0645">Protease</keyword>
<evidence type="ECO:0000313" key="11">
    <source>
        <dbReference type="EMBL" id="PCI94020.1"/>
    </source>
</evidence>
<protein>
    <recommendedName>
        <fullName evidence="9">Lipoprotein signal peptidase</fullName>
        <ecNumber evidence="9">3.4.23.36</ecNumber>
    </recommendedName>
    <alternativeName>
        <fullName evidence="9">Prolipoprotein signal peptidase</fullName>
    </alternativeName>
    <alternativeName>
        <fullName evidence="9">Signal peptidase II</fullName>
        <shortName evidence="9">SPase II</shortName>
    </alternativeName>
</protein>
<evidence type="ECO:0000256" key="2">
    <source>
        <dbReference type="ARBA" id="ARBA00022475"/>
    </source>
</evidence>
<comment type="function">
    <text evidence="9">This protein specifically catalyzes the removal of signal peptides from prolipoproteins.</text>
</comment>
<evidence type="ECO:0000256" key="5">
    <source>
        <dbReference type="ARBA" id="ARBA00022750"/>
    </source>
</evidence>
<proteinExistence type="inferred from homology"/>
<evidence type="ECO:0000256" key="10">
    <source>
        <dbReference type="RuleBase" id="RU004181"/>
    </source>
</evidence>
<organism evidence="11 12">
    <name type="scientific">Aerophobetes bacterium</name>
    <dbReference type="NCBI Taxonomy" id="2030807"/>
    <lineage>
        <taxon>Bacteria</taxon>
        <taxon>Candidatus Aerophobota</taxon>
    </lineage>
</organism>
<keyword evidence="6 9" id="KW-0378">Hydrolase</keyword>
<comment type="subcellular location">
    <subcellularLocation>
        <location evidence="9">Cell membrane</location>
        <topology evidence="9">Multi-pass membrane protein</topology>
    </subcellularLocation>
</comment>
<evidence type="ECO:0000256" key="9">
    <source>
        <dbReference type="HAMAP-Rule" id="MF_00161"/>
    </source>
</evidence>
<evidence type="ECO:0000256" key="7">
    <source>
        <dbReference type="ARBA" id="ARBA00022989"/>
    </source>
</evidence>
<evidence type="ECO:0000256" key="3">
    <source>
        <dbReference type="ARBA" id="ARBA00022670"/>
    </source>
</evidence>
<dbReference type="EMBL" id="NVUU01000047">
    <property type="protein sequence ID" value="PCI94020.1"/>
    <property type="molecule type" value="Genomic_DNA"/>
</dbReference>
<dbReference type="GO" id="GO:0006508">
    <property type="term" value="P:proteolysis"/>
    <property type="evidence" value="ECO:0007669"/>
    <property type="project" value="UniProtKB-KW"/>
</dbReference>